<dbReference type="PANTHER" id="PTHR23315:SF111">
    <property type="entry name" value="U-BOX DOMAIN-CONTAINING PROTEIN 14"/>
    <property type="match status" value="1"/>
</dbReference>
<reference evidence="10" key="2">
    <citation type="submission" date="2021-01" db="UniProtKB">
        <authorList>
            <consortium name="EnsemblPlants"/>
        </authorList>
    </citation>
    <scope>IDENTIFICATION</scope>
</reference>
<comment type="function">
    <text evidence="2">Functions as an E3 ubiquitin ligase.</text>
</comment>
<evidence type="ECO:0000256" key="7">
    <source>
        <dbReference type="ARBA" id="ARBA00022786"/>
    </source>
</evidence>
<dbReference type="PROSITE" id="PS51698">
    <property type="entry name" value="U_BOX"/>
    <property type="match status" value="1"/>
</dbReference>
<dbReference type="SUPFAM" id="SSF57850">
    <property type="entry name" value="RING/U-box"/>
    <property type="match status" value="1"/>
</dbReference>
<dbReference type="SMART" id="SM00504">
    <property type="entry name" value="Ubox"/>
    <property type="match status" value="1"/>
</dbReference>
<evidence type="ECO:0000256" key="1">
    <source>
        <dbReference type="ARBA" id="ARBA00000900"/>
    </source>
</evidence>
<dbReference type="InterPro" id="IPR057623">
    <property type="entry name" value="PUB12-19-like_N"/>
</dbReference>
<dbReference type="Gene3D" id="1.20.930.20">
    <property type="entry name" value="Adaptor protein Cbl, N-terminal domain"/>
    <property type="match status" value="1"/>
</dbReference>
<comment type="catalytic activity">
    <reaction evidence="1">
        <text>S-ubiquitinyl-[E2 ubiquitin-conjugating enzyme]-L-cysteine + [acceptor protein]-L-lysine = [E2 ubiquitin-conjugating enzyme]-L-cysteine + N(6)-ubiquitinyl-[acceptor protein]-L-lysine.</text>
        <dbReference type="EC" id="2.3.2.27"/>
    </reaction>
</comment>
<dbReference type="InParanoid" id="A0A7N2ME77"/>
<dbReference type="EnsemblPlants" id="QL08p054445:mrna">
    <property type="protein sequence ID" value="QL08p054445:mrna"/>
    <property type="gene ID" value="QL08p054445"/>
</dbReference>
<evidence type="ECO:0000256" key="5">
    <source>
        <dbReference type="ARBA" id="ARBA00022679"/>
    </source>
</evidence>
<sequence length="561" mass="61184">MGPMEDSQEGELLLSRLSESTKAISELSDCRNVCKKMYGNLVRRAKLLSPLFEELRDSEEGLDDDVVKAFESLRLGLDSATQLLNSVNGGSKLYLALQREKIAQKFHLVTEQIGAALSKIHYDKLNLSEEVREQIELVHAQFQRAKGRIDTLDLQLDIDLATAQKEKEPDPAVLKRLSEKLHLKTVNDIKKESLAFHEMVISSNGDPGDCFEKMSSLFKKIKDWVQTENPQVETSEGEKGLIKHRSPVIPDDFRCPISLELMKDPVIVSTGQVLHSKWLDAGHKTCSKTQQTLLHTALTPNYVLKSLIALWCESNGVELPKKQANCRSKKSGGDCDRAAIDALLEKLANGNIEQQKAAAGELRLLAKRNADNRVCIAEAGAIPLLVELLSSPDPRTQEHAVTALLNLSINESNKGTIVNAGAVPDIVDVLKNGSMEARENAAATLFSLSGNKARAVKAGIVTPLMRLLKDAGGGMVDEALAILAILASHLEGKTAIGQAEPIPVVVEVIRTGFEQLKLSKELGAEEALKELSENGTDRAKRKAGNISELLNQIEVGATVNT</sequence>
<dbReference type="Gene3D" id="3.30.40.10">
    <property type="entry name" value="Zinc/RING finger domain, C3HC4 (zinc finger)"/>
    <property type="match status" value="1"/>
</dbReference>
<dbReference type="CDD" id="cd21037">
    <property type="entry name" value="MLKL_NTD"/>
    <property type="match status" value="1"/>
</dbReference>
<dbReference type="Pfam" id="PF04564">
    <property type="entry name" value="U-box"/>
    <property type="match status" value="1"/>
</dbReference>
<dbReference type="EMBL" id="LRBV02000008">
    <property type="status" value="NOT_ANNOTATED_CDS"/>
    <property type="molecule type" value="Genomic_DNA"/>
</dbReference>
<comment type="pathway">
    <text evidence="3">Protein modification; protein ubiquitination.</text>
</comment>
<dbReference type="SUPFAM" id="SSF48371">
    <property type="entry name" value="ARM repeat"/>
    <property type="match status" value="1"/>
</dbReference>
<dbReference type="GO" id="GO:0007166">
    <property type="term" value="P:cell surface receptor signaling pathway"/>
    <property type="evidence" value="ECO:0007669"/>
    <property type="project" value="InterPro"/>
</dbReference>
<accession>A0A7N2ME77</accession>
<keyword evidence="7" id="KW-0833">Ubl conjugation pathway</keyword>
<dbReference type="SMART" id="SM00185">
    <property type="entry name" value="ARM"/>
    <property type="match status" value="3"/>
</dbReference>
<evidence type="ECO:0000256" key="3">
    <source>
        <dbReference type="ARBA" id="ARBA00004906"/>
    </source>
</evidence>
<dbReference type="Pfam" id="PF25368">
    <property type="entry name" value="PUB10_N"/>
    <property type="match status" value="1"/>
</dbReference>
<dbReference type="UniPathway" id="UPA00143"/>
<organism evidence="10 11">
    <name type="scientific">Quercus lobata</name>
    <name type="common">Valley oak</name>
    <dbReference type="NCBI Taxonomy" id="97700"/>
    <lineage>
        <taxon>Eukaryota</taxon>
        <taxon>Viridiplantae</taxon>
        <taxon>Streptophyta</taxon>
        <taxon>Embryophyta</taxon>
        <taxon>Tracheophyta</taxon>
        <taxon>Spermatophyta</taxon>
        <taxon>Magnoliopsida</taxon>
        <taxon>eudicotyledons</taxon>
        <taxon>Gunneridae</taxon>
        <taxon>Pentapetalae</taxon>
        <taxon>rosids</taxon>
        <taxon>fabids</taxon>
        <taxon>Fagales</taxon>
        <taxon>Fagaceae</taxon>
        <taxon>Quercus</taxon>
    </lineage>
</organism>
<dbReference type="FunFam" id="1.20.930.20:FF:000002">
    <property type="entry name" value="RING-type E3 ubiquitin transferase"/>
    <property type="match status" value="1"/>
</dbReference>
<dbReference type="GO" id="GO:0016567">
    <property type="term" value="P:protein ubiquitination"/>
    <property type="evidence" value="ECO:0007669"/>
    <property type="project" value="UniProtKB-UniPathway"/>
</dbReference>
<dbReference type="Proteomes" id="UP000594261">
    <property type="component" value="Chromosome 8"/>
</dbReference>
<dbReference type="AlphaFoldDB" id="A0A7N2ME77"/>
<dbReference type="PANTHER" id="PTHR23315">
    <property type="entry name" value="U BOX DOMAIN-CONTAINING"/>
    <property type="match status" value="1"/>
</dbReference>
<evidence type="ECO:0000313" key="10">
    <source>
        <dbReference type="EnsemblPlants" id="QL08p054445:mrna"/>
    </source>
</evidence>
<dbReference type="GO" id="GO:0061630">
    <property type="term" value="F:ubiquitin protein ligase activity"/>
    <property type="evidence" value="ECO:0007669"/>
    <property type="project" value="UniProtKB-EC"/>
</dbReference>
<name>A0A7N2ME77_QUELO</name>
<dbReference type="Gene3D" id="1.25.10.10">
    <property type="entry name" value="Leucine-rich Repeat Variant"/>
    <property type="match status" value="1"/>
</dbReference>
<dbReference type="Pfam" id="PF00514">
    <property type="entry name" value="Arm"/>
    <property type="match status" value="1"/>
</dbReference>
<dbReference type="InterPro" id="IPR045210">
    <property type="entry name" value="RING-Ubox_PUB"/>
</dbReference>
<dbReference type="InterPro" id="IPR013083">
    <property type="entry name" value="Znf_RING/FYVE/PHD"/>
</dbReference>
<evidence type="ECO:0000256" key="8">
    <source>
        <dbReference type="PROSITE-ProRule" id="PRU00259"/>
    </source>
</evidence>
<keyword evidence="6" id="KW-0677">Repeat</keyword>
<dbReference type="InterPro" id="IPR003613">
    <property type="entry name" value="Ubox_domain"/>
</dbReference>
<evidence type="ECO:0000256" key="4">
    <source>
        <dbReference type="ARBA" id="ARBA00012483"/>
    </source>
</evidence>
<evidence type="ECO:0000313" key="11">
    <source>
        <dbReference type="Proteomes" id="UP000594261"/>
    </source>
</evidence>
<evidence type="ECO:0000256" key="2">
    <source>
        <dbReference type="ARBA" id="ARBA00003861"/>
    </source>
</evidence>
<keyword evidence="5" id="KW-0808">Transferase</keyword>
<dbReference type="InterPro" id="IPR000225">
    <property type="entry name" value="Armadillo"/>
</dbReference>
<dbReference type="Gramene" id="QL08p054445:mrna">
    <property type="protein sequence ID" value="QL08p054445:mrna"/>
    <property type="gene ID" value="QL08p054445"/>
</dbReference>
<dbReference type="FunFam" id="1.25.10.10:FF:000425">
    <property type="entry name" value="RING-type E3 ubiquitin transferase"/>
    <property type="match status" value="1"/>
</dbReference>
<proteinExistence type="predicted"/>
<dbReference type="InterPro" id="IPR016024">
    <property type="entry name" value="ARM-type_fold"/>
</dbReference>
<evidence type="ECO:0000259" key="9">
    <source>
        <dbReference type="PROSITE" id="PS51698"/>
    </source>
</evidence>
<dbReference type="PROSITE" id="PS50176">
    <property type="entry name" value="ARM_REPEAT"/>
    <property type="match status" value="1"/>
</dbReference>
<feature type="domain" description="U-box" evidence="9">
    <location>
        <begin position="248"/>
        <end position="318"/>
    </location>
</feature>
<dbReference type="FunCoup" id="A0A7N2ME77">
    <property type="interactions" value="1469"/>
</dbReference>
<protein>
    <recommendedName>
        <fullName evidence="4">RING-type E3 ubiquitin transferase</fullName>
        <ecNumber evidence="4">2.3.2.27</ecNumber>
    </recommendedName>
</protein>
<evidence type="ECO:0000256" key="6">
    <source>
        <dbReference type="ARBA" id="ARBA00022737"/>
    </source>
</evidence>
<reference evidence="10 11" key="1">
    <citation type="journal article" date="2016" name="G3 (Bethesda)">
        <title>First Draft Assembly and Annotation of the Genome of a California Endemic Oak Quercus lobata Nee (Fagaceae).</title>
        <authorList>
            <person name="Sork V.L."/>
            <person name="Fitz-Gibbon S.T."/>
            <person name="Puiu D."/>
            <person name="Crepeau M."/>
            <person name="Gugger P.F."/>
            <person name="Sherman R."/>
            <person name="Stevens K."/>
            <person name="Langley C.H."/>
            <person name="Pellegrini M."/>
            <person name="Salzberg S.L."/>
        </authorList>
    </citation>
    <scope>NUCLEOTIDE SEQUENCE [LARGE SCALE GENOMIC DNA]</scope>
    <source>
        <strain evidence="10 11">cv. SW786</strain>
    </source>
</reference>
<dbReference type="InterPro" id="IPR036537">
    <property type="entry name" value="Adaptor_Cbl_N_dom_sf"/>
</dbReference>
<feature type="repeat" description="ARM" evidence="8">
    <location>
        <begin position="380"/>
        <end position="422"/>
    </location>
</feature>
<dbReference type="InterPro" id="IPR011989">
    <property type="entry name" value="ARM-like"/>
</dbReference>
<dbReference type="CDD" id="cd16664">
    <property type="entry name" value="RING-Ubox_PUB"/>
    <property type="match status" value="1"/>
</dbReference>
<dbReference type="InterPro" id="IPR059179">
    <property type="entry name" value="MLKL-like_MCAfunc"/>
</dbReference>
<dbReference type="EC" id="2.3.2.27" evidence="4"/>
<keyword evidence="11" id="KW-1185">Reference proteome</keyword>